<dbReference type="AlphaFoldDB" id="A0A078AM76"/>
<dbReference type="Proteomes" id="UP000039865">
    <property type="component" value="Unassembled WGS sequence"/>
</dbReference>
<evidence type="ECO:0000313" key="3">
    <source>
        <dbReference type="Proteomes" id="UP000039865"/>
    </source>
</evidence>
<protein>
    <submittedName>
        <fullName evidence="2">Uncharacterized protein</fullName>
    </submittedName>
</protein>
<proteinExistence type="predicted"/>
<gene>
    <name evidence="2" type="primary">Contig16652.g17735</name>
    <name evidence="2" type="ORF">STYLEM_12035</name>
</gene>
<dbReference type="EMBL" id="CCKQ01011435">
    <property type="protein sequence ID" value="CDW82996.1"/>
    <property type="molecule type" value="Genomic_DNA"/>
</dbReference>
<keyword evidence="3" id="KW-1185">Reference proteome</keyword>
<name>A0A078AM76_STYLE</name>
<dbReference type="InParanoid" id="A0A078AM76"/>
<reference evidence="2 3" key="1">
    <citation type="submission" date="2014-06" db="EMBL/GenBank/DDBJ databases">
        <authorList>
            <person name="Swart Estienne"/>
        </authorList>
    </citation>
    <scope>NUCLEOTIDE SEQUENCE [LARGE SCALE GENOMIC DNA]</scope>
    <source>
        <strain evidence="2 3">130c</strain>
    </source>
</reference>
<sequence>MISNMKKINPDAQIKQKTKKHSTIKQENFPNIQIGKFSKVQLDKLFQSITSKDLIELTPPIFQTIQSAQETTYNEFRDYMQQVNSLNRGGSLSNYNQYSNNIKQDSHLSVRNSQVSQMREIDKYEMKSIKQSLDNYLLKSQRSNLNSRKKSQENILEDLNLENAEPKKQVGQVYYENKTPQPNKLNQNDESLLKLEIDSLIDSLSSVSMFSLNESIDNQYLPSQNVLKNMKTQENPTRQMNVCEMPQTQQKRISLGPQMIRRKLDGNHEVKKQFLNYVQSTIFEDEMKNSQIIIKTNNMITEEMFSQQRISSLENQAFGPKLQKSSTQLRDFDISLQSL</sequence>
<accession>A0A078AM76</accession>
<feature type="region of interest" description="Disordered" evidence="1">
    <location>
        <begin position="1"/>
        <end position="23"/>
    </location>
</feature>
<organism evidence="2 3">
    <name type="scientific">Stylonychia lemnae</name>
    <name type="common">Ciliate</name>
    <dbReference type="NCBI Taxonomy" id="5949"/>
    <lineage>
        <taxon>Eukaryota</taxon>
        <taxon>Sar</taxon>
        <taxon>Alveolata</taxon>
        <taxon>Ciliophora</taxon>
        <taxon>Intramacronucleata</taxon>
        <taxon>Spirotrichea</taxon>
        <taxon>Stichotrichia</taxon>
        <taxon>Sporadotrichida</taxon>
        <taxon>Oxytrichidae</taxon>
        <taxon>Stylonychinae</taxon>
        <taxon>Stylonychia</taxon>
    </lineage>
</organism>
<evidence type="ECO:0000313" key="2">
    <source>
        <dbReference type="EMBL" id="CDW82996.1"/>
    </source>
</evidence>
<evidence type="ECO:0000256" key="1">
    <source>
        <dbReference type="SAM" id="MobiDB-lite"/>
    </source>
</evidence>